<protein>
    <recommendedName>
        <fullName evidence="6">Outer membrane beta-barrel protein</fullName>
    </recommendedName>
</protein>
<feature type="region of interest" description="Disordered" evidence="2">
    <location>
        <begin position="82"/>
        <end position="101"/>
    </location>
</feature>
<reference evidence="4 5" key="1">
    <citation type="submission" date="2018-04" db="EMBL/GenBank/DDBJ databases">
        <title>Novel Campyloabacter and Helicobacter Species and Strains.</title>
        <authorList>
            <person name="Mannion A.J."/>
            <person name="Shen Z."/>
            <person name="Fox J.G."/>
        </authorList>
    </citation>
    <scope>NUCLEOTIDE SEQUENCE [LARGE SCALE GENOMIC DNA]</scope>
    <source>
        <strain evidence="4 5">MIT 04-9362</strain>
    </source>
</reference>
<feature type="coiled-coil region" evidence="1">
    <location>
        <begin position="22"/>
        <end position="65"/>
    </location>
</feature>
<comment type="caution">
    <text evidence="4">The sequence shown here is derived from an EMBL/GenBank/DDBJ whole genome shotgun (WGS) entry which is preliminary data.</text>
</comment>
<dbReference type="Proteomes" id="UP000256695">
    <property type="component" value="Unassembled WGS sequence"/>
</dbReference>
<accession>A0A3D8JAQ1</accession>
<evidence type="ECO:0008006" key="6">
    <source>
        <dbReference type="Google" id="ProtNLM"/>
    </source>
</evidence>
<dbReference type="Gene3D" id="2.40.160.20">
    <property type="match status" value="1"/>
</dbReference>
<keyword evidence="5" id="KW-1185">Reference proteome</keyword>
<evidence type="ECO:0000313" key="4">
    <source>
        <dbReference type="EMBL" id="RDU74502.1"/>
    </source>
</evidence>
<evidence type="ECO:0000256" key="1">
    <source>
        <dbReference type="SAM" id="Coils"/>
    </source>
</evidence>
<dbReference type="EMBL" id="NXLX01000001">
    <property type="protein sequence ID" value="RDU74502.1"/>
    <property type="molecule type" value="Genomic_DNA"/>
</dbReference>
<feature type="compositionally biased region" description="Polar residues" evidence="2">
    <location>
        <begin position="87"/>
        <end position="101"/>
    </location>
</feature>
<sequence length="291" mass="32651">MHKIQKKIFILIISSLFILIQTNQANESKEQTKQEIEMLELQIKKAKLQEQLRILNEQQLESKKEKVDTNIQSSLDKKIEKEIKGANTPQESNTQPLPSANKSNIKGFVGFEIGGTEPQFHIQESVFIPKQDIQLKEIFLGFNIGSMKMFSPYFGIQAYAQLSDGIFSDIDFKDPLLGSIAKLTKINSLKLTVNADMIIGFFDKSIGTGIILGVGCGLVYNSMQLSSPYSTTIYSFNNTSLATQFNTGLRFRFINLFTLDLLYHHFASTKFASDVALGGENIFSANFSVLF</sequence>
<feature type="signal peptide" evidence="3">
    <location>
        <begin position="1"/>
        <end position="25"/>
    </location>
</feature>
<proteinExistence type="predicted"/>
<dbReference type="RefSeq" id="WP_147288330.1">
    <property type="nucleotide sequence ID" value="NZ_NXLX01000001.1"/>
</dbReference>
<evidence type="ECO:0000313" key="5">
    <source>
        <dbReference type="Proteomes" id="UP000256695"/>
    </source>
</evidence>
<evidence type="ECO:0000256" key="2">
    <source>
        <dbReference type="SAM" id="MobiDB-lite"/>
    </source>
</evidence>
<gene>
    <name evidence="4" type="ORF">CQA57_00160</name>
</gene>
<dbReference type="AlphaFoldDB" id="A0A3D8JAQ1"/>
<feature type="chain" id="PRO_5017835145" description="Outer membrane beta-barrel protein" evidence="3">
    <location>
        <begin position="26"/>
        <end position="291"/>
    </location>
</feature>
<name>A0A3D8JAQ1_9HELI</name>
<organism evidence="4 5">
    <name type="scientific">Helicobacter anseris</name>
    <dbReference type="NCBI Taxonomy" id="375926"/>
    <lineage>
        <taxon>Bacteria</taxon>
        <taxon>Pseudomonadati</taxon>
        <taxon>Campylobacterota</taxon>
        <taxon>Epsilonproteobacteria</taxon>
        <taxon>Campylobacterales</taxon>
        <taxon>Helicobacteraceae</taxon>
        <taxon>Helicobacter</taxon>
    </lineage>
</organism>
<keyword evidence="3" id="KW-0732">Signal</keyword>
<evidence type="ECO:0000256" key="3">
    <source>
        <dbReference type="SAM" id="SignalP"/>
    </source>
</evidence>
<keyword evidence="1" id="KW-0175">Coiled coil</keyword>